<proteinExistence type="predicted"/>
<dbReference type="EMBL" id="JAAKZX010000323">
    <property type="protein sequence ID" value="NGO49015.1"/>
    <property type="molecule type" value="Genomic_DNA"/>
</dbReference>
<dbReference type="Proteomes" id="UP001518140">
    <property type="component" value="Unassembled WGS sequence"/>
</dbReference>
<name>A0ABX0E486_9ACTN</name>
<dbReference type="RefSeq" id="WP_165345469.1">
    <property type="nucleotide sequence ID" value="NZ_JAAKZX010000323.1"/>
</dbReference>
<evidence type="ECO:0000313" key="1">
    <source>
        <dbReference type="EMBL" id="NGO49015.1"/>
    </source>
</evidence>
<gene>
    <name evidence="1" type="ORF">G6048_45390</name>
</gene>
<sequence length="65" mass="6572">MDITAPVAASAPEKAGIPTRFIGIPGPQTTVPSINPLRVVRDTGGAAGREGGMKLIDGLKMLGTT</sequence>
<protein>
    <submittedName>
        <fullName evidence="1">Uncharacterized protein</fullName>
    </submittedName>
</protein>
<evidence type="ECO:0000313" key="2">
    <source>
        <dbReference type="Proteomes" id="UP001518140"/>
    </source>
</evidence>
<reference evidence="1 2" key="1">
    <citation type="submission" date="2020-02" db="EMBL/GenBank/DDBJ databases">
        <title>Whole-genome analyses of novel actinobacteria.</title>
        <authorList>
            <person name="Sahin N."/>
            <person name="Tokatli A."/>
        </authorList>
    </citation>
    <scope>NUCLEOTIDE SEQUENCE [LARGE SCALE GENOMIC DNA]</scope>
    <source>
        <strain evidence="1 2">YC419</strain>
    </source>
</reference>
<keyword evidence="2" id="KW-1185">Reference proteome</keyword>
<organism evidence="1 2">
    <name type="scientific">Streptomyces ureilyticus</name>
    <dbReference type="NCBI Taxonomy" id="1775131"/>
    <lineage>
        <taxon>Bacteria</taxon>
        <taxon>Bacillati</taxon>
        <taxon>Actinomycetota</taxon>
        <taxon>Actinomycetes</taxon>
        <taxon>Kitasatosporales</taxon>
        <taxon>Streptomycetaceae</taxon>
        <taxon>Streptomyces</taxon>
    </lineage>
</organism>
<accession>A0ABX0E486</accession>
<comment type="caution">
    <text evidence="1">The sequence shown here is derived from an EMBL/GenBank/DDBJ whole genome shotgun (WGS) entry which is preliminary data.</text>
</comment>